<keyword evidence="10 11" id="KW-0784">Thiamine biosynthesis</keyword>
<feature type="binding site" evidence="11">
    <location>
        <position position="41"/>
    </location>
    <ligand>
        <name>substrate</name>
    </ligand>
</feature>
<comment type="cofactor">
    <cofactor evidence="2 11">
        <name>Mg(2+)</name>
        <dbReference type="ChEBI" id="CHEBI:18420"/>
    </cofactor>
</comment>
<evidence type="ECO:0000256" key="11">
    <source>
        <dbReference type="HAMAP-Rule" id="MF_00228"/>
    </source>
</evidence>
<dbReference type="AlphaFoldDB" id="A0A379B569"/>
<evidence type="ECO:0000256" key="5">
    <source>
        <dbReference type="ARBA" id="ARBA00022723"/>
    </source>
</evidence>
<sequence>MQFNLLAKIKTTNPLVHCMTNTVVSNYTANGLLALGASPLMSANIHEMADIQQFSQGLLINIGTLKVDELEAMIVAGKWANRQGVAVVLDPVGVGATEYRRNAVKRLLSEVKFALIRGNIGEIATLAKVAWQAKGVDAGEGQADVAQLTQTVALKYACIVATSGATDVISDGQTCCKISNGTSLFPRITGSGCLLGAVCAAFLGVAEKTQHFAAVVEACTLYALAGELAAKPLASTQTGAFSTALLDQLAAITSEMVQQYARVTYE</sequence>
<evidence type="ECO:0000256" key="8">
    <source>
        <dbReference type="ARBA" id="ARBA00022840"/>
    </source>
</evidence>
<dbReference type="OrthoDB" id="8909021at2"/>
<comment type="pathway">
    <text evidence="3 11">Cofactor biosynthesis; thiamine diphosphate biosynthesis; 4-methyl-5-(2-phosphoethyl)-thiazole from 5-(2-hydroxyethyl)-4-methylthiazole: step 1/1.</text>
</comment>
<comment type="catalytic activity">
    <reaction evidence="1 11">
        <text>5-(2-hydroxyethyl)-4-methylthiazole + ATP = 4-methyl-5-(2-phosphooxyethyl)-thiazole + ADP + H(+)</text>
        <dbReference type="Rhea" id="RHEA:24212"/>
        <dbReference type="ChEBI" id="CHEBI:15378"/>
        <dbReference type="ChEBI" id="CHEBI:17957"/>
        <dbReference type="ChEBI" id="CHEBI:30616"/>
        <dbReference type="ChEBI" id="CHEBI:58296"/>
        <dbReference type="ChEBI" id="CHEBI:456216"/>
        <dbReference type="EC" id="2.7.1.50"/>
    </reaction>
</comment>
<dbReference type="GO" id="GO:0009229">
    <property type="term" value="P:thiamine diphosphate biosynthetic process"/>
    <property type="evidence" value="ECO:0007669"/>
    <property type="project" value="UniProtKB-UniRule"/>
</dbReference>
<keyword evidence="8 11" id="KW-0067">ATP-binding</keyword>
<evidence type="ECO:0000256" key="9">
    <source>
        <dbReference type="ARBA" id="ARBA00022842"/>
    </source>
</evidence>
<evidence type="ECO:0000256" key="1">
    <source>
        <dbReference type="ARBA" id="ARBA00001771"/>
    </source>
</evidence>
<keyword evidence="7 11" id="KW-0418">Kinase</keyword>
<accession>A0A379B569</accession>
<keyword evidence="5 11" id="KW-0479">Metal-binding</keyword>
<dbReference type="PRINTS" id="PR01099">
    <property type="entry name" value="HYETHTZKNASE"/>
</dbReference>
<evidence type="ECO:0000256" key="10">
    <source>
        <dbReference type="ARBA" id="ARBA00022977"/>
    </source>
</evidence>
<dbReference type="Pfam" id="PF02110">
    <property type="entry name" value="HK"/>
    <property type="match status" value="1"/>
</dbReference>
<keyword evidence="13" id="KW-1185">Reference proteome</keyword>
<evidence type="ECO:0000256" key="3">
    <source>
        <dbReference type="ARBA" id="ARBA00004868"/>
    </source>
</evidence>
<dbReference type="EMBL" id="UGSS01000002">
    <property type="protein sequence ID" value="SUB33734.1"/>
    <property type="molecule type" value="Genomic_DNA"/>
</dbReference>
<comment type="similarity">
    <text evidence="11">Belongs to the Thz kinase family.</text>
</comment>
<dbReference type="CDD" id="cd01170">
    <property type="entry name" value="THZ_kinase"/>
    <property type="match status" value="1"/>
</dbReference>
<dbReference type="NCBIfam" id="TIGR00694">
    <property type="entry name" value="thiM"/>
    <property type="match status" value="1"/>
</dbReference>
<dbReference type="GO" id="GO:0000287">
    <property type="term" value="F:magnesium ion binding"/>
    <property type="evidence" value="ECO:0007669"/>
    <property type="project" value="UniProtKB-UniRule"/>
</dbReference>
<evidence type="ECO:0000256" key="2">
    <source>
        <dbReference type="ARBA" id="ARBA00001946"/>
    </source>
</evidence>
<dbReference type="GO" id="GO:0009228">
    <property type="term" value="P:thiamine biosynthetic process"/>
    <property type="evidence" value="ECO:0007669"/>
    <property type="project" value="UniProtKB-KW"/>
</dbReference>
<dbReference type="InterPro" id="IPR029056">
    <property type="entry name" value="Ribokinase-like"/>
</dbReference>
<reference evidence="12 13" key="1">
    <citation type="submission" date="2018-06" db="EMBL/GenBank/DDBJ databases">
        <authorList>
            <consortium name="Pathogen Informatics"/>
            <person name="Doyle S."/>
        </authorList>
    </citation>
    <scope>NUCLEOTIDE SEQUENCE [LARGE SCALE GENOMIC DNA]</scope>
    <source>
        <strain evidence="12 13">NCTC10699</strain>
    </source>
</reference>
<protein>
    <recommendedName>
        <fullName evidence="11">Hydroxyethylthiazole kinase</fullName>
        <ecNumber evidence="11">2.7.1.50</ecNumber>
    </recommendedName>
    <alternativeName>
        <fullName evidence="11">4-methyl-5-beta-hydroxyethylthiazole kinase</fullName>
        <shortName evidence="11">TH kinase</shortName>
        <shortName evidence="11">Thz kinase</shortName>
    </alternativeName>
</protein>
<dbReference type="EC" id="2.7.1.50" evidence="11"/>
<feature type="binding site" evidence="11">
    <location>
        <position position="117"/>
    </location>
    <ligand>
        <name>ATP</name>
        <dbReference type="ChEBI" id="CHEBI:30616"/>
    </ligand>
</feature>
<dbReference type="HAMAP" id="MF_00228">
    <property type="entry name" value="Thz_kinase"/>
    <property type="match status" value="1"/>
</dbReference>
<feature type="binding site" evidence="11">
    <location>
        <position position="190"/>
    </location>
    <ligand>
        <name>substrate</name>
    </ligand>
</feature>
<dbReference type="GO" id="GO:0004417">
    <property type="term" value="F:hydroxyethylthiazole kinase activity"/>
    <property type="evidence" value="ECO:0007669"/>
    <property type="project" value="UniProtKB-UniRule"/>
</dbReference>
<dbReference type="GO" id="GO:0005524">
    <property type="term" value="F:ATP binding"/>
    <property type="evidence" value="ECO:0007669"/>
    <property type="project" value="UniProtKB-UniRule"/>
</dbReference>
<dbReference type="PIRSF" id="PIRSF000513">
    <property type="entry name" value="Thz_kinase"/>
    <property type="match status" value="1"/>
</dbReference>
<evidence type="ECO:0000256" key="7">
    <source>
        <dbReference type="ARBA" id="ARBA00022777"/>
    </source>
</evidence>
<gene>
    <name evidence="11 12" type="primary">thiM</name>
    <name evidence="12" type="ORF">NCTC10699_01361</name>
</gene>
<keyword evidence="4 11" id="KW-0808">Transferase</keyword>
<dbReference type="Proteomes" id="UP000254280">
    <property type="component" value="Unassembled WGS sequence"/>
</dbReference>
<comment type="function">
    <text evidence="11">Catalyzes the phosphorylation of the hydroxyl group of 4-methyl-5-beta-hydroxyethylthiazole (THZ).</text>
</comment>
<dbReference type="NCBIfam" id="NF006830">
    <property type="entry name" value="PRK09355.1"/>
    <property type="match status" value="1"/>
</dbReference>
<keyword evidence="6 11" id="KW-0547">Nucleotide-binding</keyword>
<dbReference type="SUPFAM" id="SSF53613">
    <property type="entry name" value="Ribokinase-like"/>
    <property type="match status" value="1"/>
</dbReference>
<keyword evidence="9 11" id="KW-0460">Magnesium</keyword>
<dbReference type="InterPro" id="IPR000417">
    <property type="entry name" value="Hyethyz_kinase"/>
</dbReference>
<dbReference type="UniPathway" id="UPA00060">
    <property type="reaction ID" value="UER00139"/>
</dbReference>
<dbReference type="Gene3D" id="3.40.1190.20">
    <property type="match status" value="1"/>
</dbReference>
<name>A0A379B569_9PAST</name>
<feature type="binding site" evidence="11">
    <location>
        <position position="163"/>
    </location>
    <ligand>
        <name>ATP</name>
        <dbReference type="ChEBI" id="CHEBI:30616"/>
    </ligand>
</feature>
<organism evidence="12 13">
    <name type="scientific">[Pasteurella] mairii</name>
    <dbReference type="NCBI Taxonomy" id="757"/>
    <lineage>
        <taxon>Bacteria</taxon>
        <taxon>Pseudomonadati</taxon>
        <taxon>Pseudomonadota</taxon>
        <taxon>Gammaproteobacteria</taxon>
        <taxon>Pasteurellales</taxon>
        <taxon>Pasteurellaceae</taxon>
    </lineage>
</organism>
<evidence type="ECO:0000313" key="12">
    <source>
        <dbReference type="EMBL" id="SUB33734.1"/>
    </source>
</evidence>
<evidence type="ECO:0000313" key="13">
    <source>
        <dbReference type="Proteomes" id="UP000254280"/>
    </source>
</evidence>
<proteinExistence type="inferred from homology"/>
<evidence type="ECO:0000256" key="4">
    <source>
        <dbReference type="ARBA" id="ARBA00022679"/>
    </source>
</evidence>
<evidence type="ECO:0000256" key="6">
    <source>
        <dbReference type="ARBA" id="ARBA00022741"/>
    </source>
</evidence>